<dbReference type="AlphaFoldDB" id="A0A084GEA1"/>
<comment type="caution">
    <text evidence="4">The sequence shown here is derived from an EMBL/GenBank/DDBJ whole genome shotgun (WGS) entry which is preliminary data.</text>
</comment>
<dbReference type="RefSeq" id="XP_016645462.1">
    <property type="nucleotide sequence ID" value="XM_016785165.1"/>
</dbReference>
<feature type="compositionally biased region" description="Basic and acidic residues" evidence="1">
    <location>
        <begin position="486"/>
        <end position="500"/>
    </location>
</feature>
<dbReference type="Pfam" id="PF23544">
    <property type="entry name" value="AtuA_ferredoxin"/>
    <property type="match status" value="1"/>
</dbReference>
<dbReference type="SUPFAM" id="SSF51316">
    <property type="entry name" value="Mss4-like"/>
    <property type="match status" value="1"/>
</dbReference>
<dbReference type="PANTHER" id="PTHR47585:SF1">
    <property type="entry name" value="DUF1446 DOMAIN-CONTAINING PROTEIN"/>
    <property type="match status" value="1"/>
</dbReference>
<feature type="domain" description="Acyclic terpene utilisation N-terminal" evidence="2">
    <location>
        <begin position="8"/>
        <end position="464"/>
    </location>
</feature>
<dbReference type="InterPro" id="IPR011057">
    <property type="entry name" value="Mss4-like_sf"/>
</dbReference>
<dbReference type="HOGENOM" id="CLU_012617_0_0_1"/>
<evidence type="ECO:0000259" key="2">
    <source>
        <dbReference type="Pfam" id="PF07287"/>
    </source>
</evidence>
<dbReference type="InterPro" id="IPR010839">
    <property type="entry name" value="AtuA_N"/>
</dbReference>
<protein>
    <submittedName>
        <fullName evidence="4">Uncharacterized protein</fullName>
    </submittedName>
</protein>
<sequence>MARFKRAVRIANCSGAESDSGVHMYNQAKFGQIDVITGDYLAEVNLANFAVDREAFGHPGWAPTALDGLEQALEIVNEKRIKIIINGGALNPKGLAEKTHGLVKDKNLNLSVAYVDGDDQMPKVRQILGDFKSGVLPHLDIANGDVKLARDTLSFLDEPEKMPIVSSNAYLGYRAIKRGLEEGADIIICGRVADASPVIGAAAWWHGWSDENLDELAGSLIAGHLIECSTYVTGANFAGAYRYPADAFVGLGLPIVEVEGDGACIVTKHQELPGFVTPDTVKCQLLYELQGDIYLNSDVKADISSIKVESESRDRVRVFGVKGHPPPPTTKLATFYKGGFQCEMLMNATGYATSHKWDIQETQMRAKLDEWGITEQLDELDFQRVGVPTDNPDSQLASTSYLRVFAQAKDAAVLGKVPAAWMYNGMAHFAGMHCSLDMRTARPKPFLGFYPSLIPQSELEEAINIFNADSTKSPKRLLVGPPTKTEPLKPRNNFETKDPVPLENFGPTFTRPLGDIALARSGDKGANVNIGLFVQTEEQWEWFRSFMTRTKMQELMGKDWRDWYFIERVELPNIYAVHFVVYGALGKGVSSSKLLDGLGKGFGEFIRAVHIPIPTKTCGCHIGDVDLEADGDGFTEWRVSSSIFETHSEDIFRMTSHACTKSSPGGGLYQWLPEVGGRQLRVWNPVSKGAEQAGDALGGASPGFENVGGGIDGELRGECHCGGVSFAISRPSSRILQDEKLKKLVSRLDKSKWQAILDICDDCRLVTGTHVAAWVFIPLSCISPSLPEDLELGTLTVFESTKDVWRAFCGVCGATVFYENKIRNRERSERVIDIATGILRTPDGSVGRGWFTWHTEKIAFQESGDKFDAAFSQALRVGFGSWGKQEYGARGG</sequence>
<organism evidence="4 5">
    <name type="scientific">Pseudallescheria apiosperma</name>
    <name type="common">Scedosporium apiospermum</name>
    <dbReference type="NCBI Taxonomy" id="563466"/>
    <lineage>
        <taxon>Eukaryota</taxon>
        <taxon>Fungi</taxon>
        <taxon>Dikarya</taxon>
        <taxon>Ascomycota</taxon>
        <taxon>Pezizomycotina</taxon>
        <taxon>Sordariomycetes</taxon>
        <taxon>Hypocreomycetidae</taxon>
        <taxon>Microascales</taxon>
        <taxon>Microascaceae</taxon>
        <taxon>Scedosporium</taxon>
    </lineage>
</organism>
<evidence type="ECO:0000256" key="1">
    <source>
        <dbReference type="SAM" id="MobiDB-lite"/>
    </source>
</evidence>
<accession>A0A084GEA1</accession>
<dbReference type="OrthoDB" id="10265871at2759"/>
<dbReference type="KEGG" id="sapo:SAPIO_CDS2031"/>
<name>A0A084GEA1_PSEDA</name>
<dbReference type="GeneID" id="27721103"/>
<gene>
    <name evidence="4" type="ORF">SAPIO_CDS2031</name>
</gene>
<feature type="domain" description="AtuA-like ferredoxin-fold" evidence="3">
    <location>
        <begin position="512"/>
        <end position="611"/>
    </location>
</feature>
<reference evidence="4 5" key="1">
    <citation type="journal article" date="2014" name="Genome Announc.">
        <title>Draft genome sequence of the pathogenic fungus Scedosporium apiospermum.</title>
        <authorList>
            <person name="Vandeputte P."/>
            <person name="Ghamrawi S."/>
            <person name="Rechenmann M."/>
            <person name="Iltis A."/>
            <person name="Giraud S."/>
            <person name="Fleury M."/>
            <person name="Thornton C."/>
            <person name="Delhaes L."/>
            <person name="Meyer W."/>
            <person name="Papon N."/>
            <person name="Bouchara J.P."/>
        </authorList>
    </citation>
    <scope>NUCLEOTIDE SEQUENCE [LARGE SCALE GENOMIC DNA]</scope>
    <source>
        <strain evidence="4 5">IHEM 14462</strain>
    </source>
</reference>
<dbReference type="Proteomes" id="UP000028545">
    <property type="component" value="Unassembled WGS sequence"/>
</dbReference>
<evidence type="ECO:0000313" key="5">
    <source>
        <dbReference type="Proteomes" id="UP000028545"/>
    </source>
</evidence>
<dbReference type="PANTHER" id="PTHR47585">
    <property type="match status" value="1"/>
</dbReference>
<evidence type="ECO:0000259" key="3">
    <source>
        <dbReference type="Pfam" id="PF23544"/>
    </source>
</evidence>
<evidence type="ECO:0000313" key="4">
    <source>
        <dbReference type="EMBL" id="KEZ45663.1"/>
    </source>
</evidence>
<dbReference type="InterPro" id="IPR056362">
    <property type="entry name" value="AtuA-like_ferredoxin_dom"/>
</dbReference>
<dbReference type="Pfam" id="PF07287">
    <property type="entry name" value="AtuA"/>
    <property type="match status" value="1"/>
</dbReference>
<feature type="region of interest" description="Disordered" evidence="1">
    <location>
        <begin position="476"/>
        <end position="501"/>
    </location>
</feature>
<dbReference type="OMA" id="YMRIFAQ"/>
<keyword evidence="5" id="KW-1185">Reference proteome</keyword>
<dbReference type="VEuPathDB" id="FungiDB:SAPIO_CDS2031"/>
<dbReference type="EMBL" id="JOWA01000077">
    <property type="protein sequence ID" value="KEZ45663.1"/>
    <property type="molecule type" value="Genomic_DNA"/>
</dbReference>
<dbReference type="Gene3D" id="3.90.1590.10">
    <property type="entry name" value="glutathione-dependent formaldehyde- activating enzyme (gfa)"/>
    <property type="match status" value="1"/>
</dbReference>
<proteinExistence type="predicted"/>